<comment type="caution">
    <text evidence="1">The sequence shown here is derived from an EMBL/GenBank/DDBJ whole genome shotgun (WGS) entry which is preliminary data.</text>
</comment>
<sequence>MAAEPETSASSYPGNGNYPIPIDLFISKNHPQVTRGDLAFADSEGNIVYRVNRRRCPTSSPDNKKLLLDANSNPLLSIYHDQKGSWKCYKGDSNDDKDLVFKVNRTVKTLTRIELEVFLAGERSEESPCQLKVRGLPFQKSCNIYNDNELVAQTSLMYKLNQIFVGRGKFRLTILFPVSIDHSLLAALVVIFLNGRK</sequence>
<dbReference type="EMBL" id="CM039435">
    <property type="protein sequence ID" value="KAI4315993.1"/>
    <property type="molecule type" value="Genomic_DNA"/>
</dbReference>
<gene>
    <name evidence="1" type="ORF">L6164_024013</name>
</gene>
<dbReference type="Proteomes" id="UP000828941">
    <property type="component" value="Chromosome 10"/>
</dbReference>
<evidence type="ECO:0000313" key="2">
    <source>
        <dbReference type="Proteomes" id="UP000828941"/>
    </source>
</evidence>
<reference evidence="1 2" key="1">
    <citation type="journal article" date="2022" name="DNA Res.">
        <title>Chromosomal-level genome assembly of the orchid tree Bauhinia variegata (Leguminosae; Cercidoideae) supports the allotetraploid origin hypothesis of Bauhinia.</title>
        <authorList>
            <person name="Zhong Y."/>
            <person name="Chen Y."/>
            <person name="Zheng D."/>
            <person name="Pang J."/>
            <person name="Liu Y."/>
            <person name="Luo S."/>
            <person name="Meng S."/>
            <person name="Qian L."/>
            <person name="Wei D."/>
            <person name="Dai S."/>
            <person name="Zhou R."/>
        </authorList>
    </citation>
    <scope>NUCLEOTIDE SEQUENCE [LARGE SCALE GENOMIC DNA]</scope>
    <source>
        <strain evidence="1">BV-YZ2020</strain>
    </source>
</reference>
<name>A0ACB9LWK3_BAUVA</name>
<protein>
    <submittedName>
        <fullName evidence="1">Uncharacterized protein</fullName>
    </submittedName>
</protein>
<evidence type="ECO:0000313" key="1">
    <source>
        <dbReference type="EMBL" id="KAI4315993.1"/>
    </source>
</evidence>
<proteinExistence type="predicted"/>
<keyword evidence="2" id="KW-1185">Reference proteome</keyword>
<organism evidence="1 2">
    <name type="scientific">Bauhinia variegata</name>
    <name type="common">Purple orchid tree</name>
    <name type="synonym">Phanera variegata</name>
    <dbReference type="NCBI Taxonomy" id="167791"/>
    <lineage>
        <taxon>Eukaryota</taxon>
        <taxon>Viridiplantae</taxon>
        <taxon>Streptophyta</taxon>
        <taxon>Embryophyta</taxon>
        <taxon>Tracheophyta</taxon>
        <taxon>Spermatophyta</taxon>
        <taxon>Magnoliopsida</taxon>
        <taxon>eudicotyledons</taxon>
        <taxon>Gunneridae</taxon>
        <taxon>Pentapetalae</taxon>
        <taxon>rosids</taxon>
        <taxon>fabids</taxon>
        <taxon>Fabales</taxon>
        <taxon>Fabaceae</taxon>
        <taxon>Cercidoideae</taxon>
        <taxon>Cercideae</taxon>
        <taxon>Bauhiniinae</taxon>
        <taxon>Bauhinia</taxon>
    </lineage>
</organism>
<accession>A0ACB9LWK3</accession>